<proteinExistence type="predicted"/>
<name>A0AAD8JQP3_TARER</name>
<gene>
    <name evidence="1" type="ORF">QVD17_39401</name>
</gene>
<sequence length="80" mass="9297">MKTKSTLFIDESIEYSIVDLFFLFASDSKLIEADKYDRWTINFNETTRKKVYIDLQPPPVQFRPTSAAHPIASINNTNPR</sequence>
<evidence type="ECO:0000313" key="1">
    <source>
        <dbReference type="EMBL" id="KAK1407774.1"/>
    </source>
</evidence>
<evidence type="ECO:0000313" key="2">
    <source>
        <dbReference type="Proteomes" id="UP001229421"/>
    </source>
</evidence>
<dbReference type="EMBL" id="JAUHHV010000011">
    <property type="protein sequence ID" value="KAK1407774.1"/>
    <property type="molecule type" value="Genomic_DNA"/>
</dbReference>
<keyword evidence="2" id="KW-1185">Reference proteome</keyword>
<accession>A0AAD8JQP3</accession>
<reference evidence="1" key="1">
    <citation type="journal article" date="2023" name="bioRxiv">
        <title>Improved chromosome-level genome assembly for marigold (Tagetes erecta).</title>
        <authorList>
            <person name="Jiang F."/>
            <person name="Yuan L."/>
            <person name="Wang S."/>
            <person name="Wang H."/>
            <person name="Xu D."/>
            <person name="Wang A."/>
            <person name="Fan W."/>
        </authorList>
    </citation>
    <scope>NUCLEOTIDE SEQUENCE</scope>
    <source>
        <strain evidence="1">WSJ</strain>
        <tissue evidence="1">Leaf</tissue>
    </source>
</reference>
<organism evidence="1 2">
    <name type="scientific">Tagetes erecta</name>
    <name type="common">African marigold</name>
    <dbReference type="NCBI Taxonomy" id="13708"/>
    <lineage>
        <taxon>Eukaryota</taxon>
        <taxon>Viridiplantae</taxon>
        <taxon>Streptophyta</taxon>
        <taxon>Embryophyta</taxon>
        <taxon>Tracheophyta</taxon>
        <taxon>Spermatophyta</taxon>
        <taxon>Magnoliopsida</taxon>
        <taxon>eudicotyledons</taxon>
        <taxon>Gunneridae</taxon>
        <taxon>Pentapetalae</taxon>
        <taxon>asterids</taxon>
        <taxon>campanulids</taxon>
        <taxon>Asterales</taxon>
        <taxon>Asteraceae</taxon>
        <taxon>Asteroideae</taxon>
        <taxon>Heliantheae alliance</taxon>
        <taxon>Tageteae</taxon>
        <taxon>Tagetes</taxon>
    </lineage>
</organism>
<protein>
    <submittedName>
        <fullName evidence="1">Uncharacterized protein</fullName>
    </submittedName>
</protein>
<dbReference type="AlphaFoldDB" id="A0AAD8JQP3"/>
<dbReference type="Proteomes" id="UP001229421">
    <property type="component" value="Unassembled WGS sequence"/>
</dbReference>
<comment type="caution">
    <text evidence="1">The sequence shown here is derived from an EMBL/GenBank/DDBJ whole genome shotgun (WGS) entry which is preliminary data.</text>
</comment>